<comment type="caution">
    <text evidence="1">The sequence shown here is derived from an EMBL/GenBank/DDBJ whole genome shotgun (WGS) entry which is preliminary data.</text>
</comment>
<evidence type="ECO:0000313" key="1">
    <source>
        <dbReference type="EMBL" id="OQO06599.1"/>
    </source>
</evidence>
<reference evidence="2" key="1">
    <citation type="submission" date="2017-03" db="EMBL/GenBank/DDBJ databases">
        <title>Genomes of endolithic fungi from Antarctica.</title>
        <authorList>
            <person name="Coleine C."/>
            <person name="Masonjones S."/>
            <person name="Stajich J.E."/>
        </authorList>
    </citation>
    <scope>NUCLEOTIDE SEQUENCE [LARGE SCALE GENOMIC DNA]</scope>
    <source>
        <strain evidence="2">CCFEE 5527</strain>
    </source>
</reference>
<dbReference type="InParanoid" id="A0A1V8T5L5"/>
<name>A0A1V8T5L5_9PEZI</name>
<organism evidence="1 2">
    <name type="scientific">Cryoendolithus antarcticus</name>
    <dbReference type="NCBI Taxonomy" id="1507870"/>
    <lineage>
        <taxon>Eukaryota</taxon>
        <taxon>Fungi</taxon>
        <taxon>Dikarya</taxon>
        <taxon>Ascomycota</taxon>
        <taxon>Pezizomycotina</taxon>
        <taxon>Dothideomycetes</taxon>
        <taxon>Dothideomycetidae</taxon>
        <taxon>Cladosporiales</taxon>
        <taxon>Cladosporiaceae</taxon>
        <taxon>Cryoendolithus</taxon>
    </lineage>
</organism>
<dbReference type="EMBL" id="NAJO01000016">
    <property type="protein sequence ID" value="OQO06599.1"/>
    <property type="molecule type" value="Genomic_DNA"/>
</dbReference>
<evidence type="ECO:0000313" key="2">
    <source>
        <dbReference type="Proteomes" id="UP000192596"/>
    </source>
</evidence>
<gene>
    <name evidence="1" type="ORF">B0A48_08384</name>
</gene>
<dbReference type="AlphaFoldDB" id="A0A1V8T5L5"/>
<sequence>MSDLAQRCLGARTASAEVNIVADEPAKPGSELTDEYFRLLDLSSELRLLVYEAYIGNAVWQIDDKKSYLTCGPLRSVCKLILNEFDPLYTQAQWQIRCIEADVKSFNFGRLIEFPGDDVCDDSYCSPQDETLSTEIDPFVINITMTFEHQLSVEPHCNYAYQDTLEPWLALHAAHGSNWHFTYGPRFMLSEDESPRRYVACLTMGNCWRIQCAVTSREQSMRPTSSTGQIMQDIIRSAARCQLGTGMAGNVKDVYTGAPHASIGVVCEAIATTKPTVEPTMRPETNDKSATRI</sequence>
<accession>A0A1V8T5L5</accession>
<keyword evidence="2" id="KW-1185">Reference proteome</keyword>
<protein>
    <submittedName>
        <fullName evidence="1">Uncharacterized protein</fullName>
    </submittedName>
</protein>
<proteinExistence type="predicted"/>
<dbReference type="Proteomes" id="UP000192596">
    <property type="component" value="Unassembled WGS sequence"/>
</dbReference>